<dbReference type="Gene3D" id="3.40.1810.10">
    <property type="entry name" value="Transcription factor, MADS-box"/>
    <property type="match status" value="1"/>
</dbReference>
<dbReference type="GO" id="GO:0045944">
    <property type="term" value="P:positive regulation of transcription by RNA polymerase II"/>
    <property type="evidence" value="ECO:0007669"/>
    <property type="project" value="UniProtKB-ARBA"/>
</dbReference>
<dbReference type="GO" id="GO:0046983">
    <property type="term" value="F:protein dimerization activity"/>
    <property type="evidence" value="ECO:0007669"/>
    <property type="project" value="InterPro"/>
</dbReference>
<dbReference type="EMBL" id="QGMF01000242">
    <property type="protein sequence ID" value="TVY17567.1"/>
    <property type="molecule type" value="Genomic_DNA"/>
</dbReference>
<evidence type="ECO:0000313" key="1">
    <source>
        <dbReference type="EMBL" id="TVY17567.1"/>
    </source>
</evidence>
<evidence type="ECO:0000313" key="2">
    <source>
        <dbReference type="Proteomes" id="UP000469559"/>
    </source>
</evidence>
<accession>A0A8T9BCN0</accession>
<proteinExistence type="predicted"/>
<sequence>MSAKVANRRSERLRRRKETFLLKAMELGEFPGVDIAVVIFQNGRYSTFTSVEDESWPPSMESLQRKFPPTIKFSVQDIKTRRIAKRAKMLKAEPKVAVNRQSRKTRSQAEALIEDWKDSFADVWRRKIREELDQGLKPYDMKLSVEGILYGPDKQTEDGDALDNVKLDNLSLKEEE</sequence>
<dbReference type="OrthoDB" id="1898716at2759"/>
<keyword evidence="2" id="KW-1185">Reference proteome</keyword>
<dbReference type="GO" id="GO:0003677">
    <property type="term" value="F:DNA binding"/>
    <property type="evidence" value="ECO:0007669"/>
    <property type="project" value="InterPro"/>
</dbReference>
<dbReference type="InterPro" id="IPR036879">
    <property type="entry name" value="TF_MADSbox_sf"/>
</dbReference>
<name>A0A8T9BCN0_9HELO</name>
<dbReference type="AlphaFoldDB" id="A0A8T9BCN0"/>
<reference evidence="1 2" key="1">
    <citation type="submission" date="2018-05" db="EMBL/GenBank/DDBJ databases">
        <title>Whole genome sequencing for identification of molecular markers to develop diagnostic detection tools for the regulated plant pathogen Lachnellula willkommii.</title>
        <authorList>
            <person name="Giroux E."/>
            <person name="Bilodeau G."/>
        </authorList>
    </citation>
    <scope>NUCLEOTIDE SEQUENCE [LARGE SCALE GENOMIC DNA]</scope>
    <source>
        <strain evidence="1 2">CBS 203.66</strain>
    </source>
</reference>
<protein>
    <recommendedName>
        <fullName evidence="3">MADS-box domain-containing protein</fullName>
    </recommendedName>
</protein>
<evidence type="ECO:0008006" key="3">
    <source>
        <dbReference type="Google" id="ProtNLM"/>
    </source>
</evidence>
<gene>
    <name evidence="1" type="ORF">LARI1_G004949</name>
</gene>
<organism evidence="1 2">
    <name type="scientific">Lachnellula arida</name>
    <dbReference type="NCBI Taxonomy" id="1316785"/>
    <lineage>
        <taxon>Eukaryota</taxon>
        <taxon>Fungi</taxon>
        <taxon>Dikarya</taxon>
        <taxon>Ascomycota</taxon>
        <taxon>Pezizomycotina</taxon>
        <taxon>Leotiomycetes</taxon>
        <taxon>Helotiales</taxon>
        <taxon>Lachnaceae</taxon>
        <taxon>Lachnellula</taxon>
    </lineage>
</organism>
<comment type="caution">
    <text evidence="1">The sequence shown here is derived from an EMBL/GenBank/DDBJ whole genome shotgun (WGS) entry which is preliminary data.</text>
</comment>
<dbReference type="Proteomes" id="UP000469559">
    <property type="component" value="Unassembled WGS sequence"/>
</dbReference>